<dbReference type="PANTHER" id="PTHR32432:SF3">
    <property type="entry name" value="ETHANOLAMINE UTILIZATION PROTEIN EUTJ"/>
    <property type="match status" value="1"/>
</dbReference>
<sequence length="352" mass="39145">MLRLKRSQRGLVGVDITSATVKLLELERHAGRLRIDSYAVRPLREGAVVERRIRDQREVVDTLKRAVEHGRLKSRRAVVAVPNSAAITRKLTLPASLSDEDIEARIQMESEKYVPFPLNEVAFDFQRLGRHRRYEDQQEVMLVACRVQDIELLTATLSEAGLEAVAVDVEGFALERMWRDMASQFDSPDADAVALVDIGANLCAFHVLKGGRIVYSRDNLCGGRQLTDAISRRYRISFEEAGRAKKRGGLPDDYRQQVLTPFIDTLIQHIGRSLQLYYTAAGQQEIRQLVLAGGSCVLPGFVDRLRAQSGLEATLANPFGGMRVHPRLDVDALAADAPAMLTACGLAMRVRA</sequence>
<dbReference type="SUPFAM" id="SSF53067">
    <property type="entry name" value="Actin-like ATPase domain"/>
    <property type="match status" value="2"/>
</dbReference>
<dbReference type="InterPro" id="IPR043129">
    <property type="entry name" value="ATPase_NBD"/>
</dbReference>
<dbReference type="Gene3D" id="3.30.1490.300">
    <property type="match status" value="1"/>
</dbReference>
<protein>
    <submittedName>
        <fullName evidence="1">Type IV pilus assembly protein PilM</fullName>
    </submittedName>
</protein>
<proteinExistence type="predicted"/>
<dbReference type="EMBL" id="CP159578">
    <property type="protein sequence ID" value="XCJ78840.1"/>
    <property type="molecule type" value="Genomic_DNA"/>
</dbReference>
<dbReference type="CDD" id="cd24049">
    <property type="entry name" value="ASKHA_NBD_PilM"/>
    <property type="match status" value="1"/>
</dbReference>
<evidence type="ECO:0000313" key="1">
    <source>
        <dbReference type="EMBL" id="XCJ78840.1"/>
    </source>
</evidence>
<dbReference type="InterPro" id="IPR005883">
    <property type="entry name" value="PilM"/>
</dbReference>
<dbReference type="InterPro" id="IPR050696">
    <property type="entry name" value="FtsA/MreB"/>
</dbReference>
<dbReference type="NCBIfam" id="TIGR01175">
    <property type="entry name" value="pilM"/>
    <property type="match status" value="1"/>
</dbReference>
<dbReference type="PANTHER" id="PTHR32432">
    <property type="entry name" value="CELL DIVISION PROTEIN FTSA-RELATED"/>
    <property type="match status" value="1"/>
</dbReference>
<organism evidence="1">
    <name type="scientific">Salinicola endophyticus</name>
    <dbReference type="NCBI Taxonomy" id="1949083"/>
    <lineage>
        <taxon>Bacteria</taxon>
        <taxon>Pseudomonadati</taxon>
        <taxon>Pseudomonadota</taxon>
        <taxon>Gammaproteobacteria</taxon>
        <taxon>Oceanospirillales</taxon>
        <taxon>Halomonadaceae</taxon>
        <taxon>Salinicola</taxon>
    </lineage>
</organism>
<accession>A0AB74UAT3</accession>
<dbReference type="AlphaFoldDB" id="A0AB74UAT3"/>
<dbReference type="RefSeq" id="WP_353979797.1">
    <property type="nucleotide sequence ID" value="NZ_CP159578.1"/>
</dbReference>
<dbReference type="Gene3D" id="3.30.420.40">
    <property type="match status" value="2"/>
</dbReference>
<name>A0AB74UAT3_9GAMM</name>
<dbReference type="Pfam" id="PF11104">
    <property type="entry name" value="PilM_2"/>
    <property type="match status" value="1"/>
</dbReference>
<reference evidence="1" key="1">
    <citation type="submission" date="2024-06" db="EMBL/GenBank/DDBJ databases">
        <title>Complete genome of Salinicola endophyticus HNIBRBA4755.</title>
        <authorList>
            <person name="Shin S.Y."/>
            <person name="Kang H."/>
            <person name="Song J."/>
        </authorList>
    </citation>
    <scope>NUCLEOTIDE SEQUENCE</scope>
    <source>
        <strain evidence="1">HNIBRBA4755</strain>
    </source>
</reference>
<gene>
    <name evidence="1" type="primary">pilM</name>
    <name evidence="1" type="ORF">ABV408_15565</name>
</gene>
<dbReference type="PIRSF" id="PIRSF019169">
    <property type="entry name" value="PilM"/>
    <property type="match status" value="1"/>
</dbReference>